<evidence type="ECO:0000256" key="1">
    <source>
        <dbReference type="SAM" id="Phobius"/>
    </source>
</evidence>
<keyword evidence="1" id="KW-1133">Transmembrane helix</keyword>
<name>A0A921U8F7_SORBI</name>
<feature type="transmembrane region" description="Helical" evidence="1">
    <location>
        <begin position="24"/>
        <end position="44"/>
    </location>
</feature>
<proteinExistence type="predicted"/>
<organism evidence="2 3">
    <name type="scientific">Sorghum bicolor</name>
    <name type="common">Sorghum</name>
    <name type="synonym">Sorghum vulgare</name>
    <dbReference type="NCBI Taxonomy" id="4558"/>
    <lineage>
        <taxon>Eukaryota</taxon>
        <taxon>Viridiplantae</taxon>
        <taxon>Streptophyta</taxon>
        <taxon>Embryophyta</taxon>
        <taxon>Tracheophyta</taxon>
        <taxon>Spermatophyta</taxon>
        <taxon>Magnoliopsida</taxon>
        <taxon>Liliopsida</taxon>
        <taxon>Poales</taxon>
        <taxon>Poaceae</taxon>
        <taxon>PACMAD clade</taxon>
        <taxon>Panicoideae</taxon>
        <taxon>Andropogonodae</taxon>
        <taxon>Andropogoneae</taxon>
        <taxon>Sorghinae</taxon>
        <taxon>Sorghum</taxon>
    </lineage>
</organism>
<keyword evidence="1" id="KW-0472">Membrane</keyword>
<dbReference type="AlphaFoldDB" id="A0A921U8F7"/>
<accession>A0A921U8F7</accession>
<reference evidence="2" key="1">
    <citation type="journal article" date="2019" name="BMC Genomics">
        <title>A new reference genome for Sorghum bicolor reveals high levels of sequence similarity between sweet and grain genotypes: implications for the genetics of sugar metabolism.</title>
        <authorList>
            <person name="Cooper E.A."/>
            <person name="Brenton Z.W."/>
            <person name="Flinn B.S."/>
            <person name="Jenkins J."/>
            <person name="Shu S."/>
            <person name="Flowers D."/>
            <person name="Luo F."/>
            <person name="Wang Y."/>
            <person name="Xia P."/>
            <person name="Barry K."/>
            <person name="Daum C."/>
            <person name="Lipzen A."/>
            <person name="Yoshinaga Y."/>
            <person name="Schmutz J."/>
            <person name="Saski C."/>
            <person name="Vermerris W."/>
            <person name="Kresovich S."/>
        </authorList>
    </citation>
    <scope>NUCLEOTIDE SEQUENCE</scope>
</reference>
<evidence type="ECO:0000313" key="2">
    <source>
        <dbReference type="EMBL" id="KAG0522178.1"/>
    </source>
</evidence>
<reference evidence="2" key="2">
    <citation type="submission" date="2020-10" db="EMBL/GenBank/DDBJ databases">
        <authorList>
            <person name="Cooper E.A."/>
            <person name="Brenton Z.W."/>
            <person name="Flinn B.S."/>
            <person name="Jenkins J."/>
            <person name="Shu S."/>
            <person name="Flowers D."/>
            <person name="Luo F."/>
            <person name="Wang Y."/>
            <person name="Xia P."/>
            <person name="Barry K."/>
            <person name="Daum C."/>
            <person name="Lipzen A."/>
            <person name="Yoshinaga Y."/>
            <person name="Schmutz J."/>
            <person name="Saski C."/>
            <person name="Vermerris W."/>
            <person name="Kresovich S."/>
        </authorList>
    </citation>
    <scope>NUCLEOTIDE SEQUENCE</scope>
</reference>
<sequence>MNFTLRIYAIDLKACFNLTMLPNMIGWCSFFFFPFFPQGLVFTLDSLWQQLRV</sequence>
<keyword evidence="1" id="KW-0812">Transmembrane</keyword>
<comment type="caution">
    <text evidence="2">The sequence shown here is derived from an EMBL/GenBank/DDBJ whole genome shotgun (WGS) entry which is preliminary data.</text>
</comment>
<dbReference type="Proteomes" id="UP000807115">
    <property type="component" value="Chromosome 7"/>
</dbReference>
<evidence type="ECO:0000313" key="3">
    <source>
        <dbReference type="Proteomes" id="UP000807115"/>
    </source>
</evidence>
<protein>
    <submittedName>
        <fullName evidence="2">Uncharacterized protein</fullName>
    </submittedName>
</protein>
<gene>
    <name evidence="2" type="ORF">BDA96_07G014400</name>
</gene>
<dbReference type="EMBL" id="CM027686">
    <property type="protein sequence ID" value="KAG0522178.1"/>
    <property type="molecule type" value="Genomic_DNA"/>
</dbReference>